<dbReference type="Pfam" id="PF00010">
    <property type="entry name" value="HLH"/>
    <property type="match status" value="1"/>
</dbReference>
<name>A0A5B7B426_DAVIN</name>
<evidence type="ECO:0000313" key="8">
    <source>
        <dbReference type="EMBL" id="MPA63579.1"/>
    </source>
</evidence>
<evidence type="ECO:0000256" key="2">
    <source>
        <dbReference type="ARBA" id="ARBA00023015"/>
    </source>
</evidence>
<accession>A0A5B7B426</accession>
<sequence>MVRTVKTHQTHHDEEEEEDEEFVSRTTDGSSQKVKIDGNSVDKKLNSLRSKHSETEQRRRSKINERFQILRDLIPQNDQKRDKASFLLEVIQYIQFLHEKLHMYEGSYQGWSQEPSKLVPWRNNCGPAESFIDQSQLINNGCGHEDNVVITPSMLTNAQNSVESDLSAAAVYKATDQPPAAVTQAIPVNMPLQPNVLGDVSTQPPQGSVSDAEHLASQSQSQFWQGRPCTTESAVPSYTEELRIESEDASISNAYSQGLLNTLTNALQSSGVDLSQTSISMQLDIGKLANSGLTATMFSTKGHENASPGDQAMAHFGVGSSGGDSYQAHKRLRTEQS</sequence>
<evidence type="ECO:0000256" key="5">
    <source>
        <dbReference type="ARBA" id="ARBA00023242"/>
    </source>
</evidence>
<evidence type="ECO:0000256" key="3">
    <source>
        <dbReference type="ARBA" id="ARBA00023125"/>
    </source>
</evidence>
<dbReference type="InterPro" id="IPR044295">
    <property type="entry name" value="BIM1/2/3"/>
</dbReference>
<comment type="subcellular location">
    <subcellularLocation>
        <location evidence="1">Nucleus</location>
    </subcellularLocation>
</comment>
<keyword evidence="2" id="KW-0805">Transcription regulation</keyword>
<feature type="compositionally biased region" description="Basic and acidic residues" evidence="6">
    <location>
        <begin position="34"/>
        <end position="60"/>
    </location>
</feature>
<dbReference type="GO" id="GO:0003700">
    <property type="term" value="F:DNA-binding transcription factor activity"/>
    <property type="evidence" value="ECO:0007669"/>
    <property type="project" value="InterPro"/>
</dbReference>
<keyword evidence="5" id="KW-0539">Nucleus</keyword>
<proteinExistence type="predicted"/>
<feature type="compositionally biased region" description="Basic residues" evidence="6">
    <location>
        <begin position="328"/>
        <end position="337"/>
    </location>
</feature>
<dbReference type="EMBL" id="GHES01033020">
    <property type="protein sequence ID" value="MPA63579.1"/>
    <property type="molecule type" value="Transcribed_RNA"/>
</dbReference>
<dbReference type="GO" id="GO:0003677">
    <property type="term" value="F:DNA binding"/>
    <property type="evidence" value="ECO:0007669"/>
    <property type="project" value="UniProtKB-KW"/>
</dbReference>
<reference evidence="8" key="1">
    <citation type="submission" date="2019-08" db="EMBL/GenBank/DDBJ databases">
        <title>Reference gene set and small RNA set construction with multiple tissues from Davidia involucrata Baill.</title>
        <authorList>
            <person name="Yang H."/>
            <person name="Zhou C."/>
            <person name="Li G."/>
            <person name="Wang J."/>
            <person name="Gao P."/>
            <person name="Wang M."/>
            <person name="Wang R."/>
            <person name="Zhao Y."/>
        </authorList>
    </citation>
    <scope>NUCLEOTIDE SEQUENCE</scope>
    <source>
        <tissue evidence="8">Mixed with DoveR01_LX</tissue>
    </source>
</reference>
<feature type="compositionally biased region" description="Polar residues" evidence="6">
    <location>
        <begin position="24"/>
        <end position="33"/>
    </location>
</feature>
<organism evidence="8">
    <name type="scientific">Davidia involucrata</name>
    <name type="common">Dove tree</name>
    <dbReference type="NCBI Taxonomy" id="16924"/>
    <lineage>
        <taxon>Eukaryota</taxon>
        <taxon>Viridiplantae</taxon>
        <taxon>Streptophyta</taxon>
        <taxon>Embryophyta</taxon>
        <taxon>Tracheophyta</taxon>
        <taxon>Spermatophyta</taxon>
        <taxon>Magnoliopsida</taxon>
        <taxon>eudicotyledons</taxon>
        <taxon>Gunneridae</taxon>
        <taxon>Pentapetalae</taxon>
        <taxon>asterids</taxon>
        <taxon>Cornales</taxon>
        <taxon>Nyssaceae</taxon>
        <taxon>Davidia</taxon>
    </lineage>
</organism>
<dbReference type="SMART" id="SM00353">
    <property type="entry name" value="HLH"/>
    <property type="match status" value="1"/>
</dbReference>
<gene>
    <name evidence="8" type="ORF">Din_033020</name>
</gene>
<dbReference type="FunFam" id="4.10.280.10:FF:000093">
    <property type="entry name" value="BHLH domain class transcription factor"/>
    <property type="match status" value="1"/>
</dbReference>
<feature type="domain" description="BHLH" evidence="7">
    <location>
        <begin position="47"/>
        <end position="97"/>
    </location>
</feature>
<evidence type="ECO:0000256" key="4">
    <source>
        <dbReference type="ARBA" id="ARBA00023163"/>
    </source>
</evidence>
<dbReference type="InterPro" id="IPR036638">
    <property type="entry name" value="HLH_DNA-bd_sf"/>
</dbReference>
<dbReference type="PANTHER" id="PTHR46412">
    <property type="entry name" value="BES1-INTERACTING MYC-LIKE PROTEIN"/>
    <property type="match status" value="1"/>
</dbReference>
<evidence type="ECO:0000256" key="6">
    <source>
        <dbReference type="SAM" id="MobiDB-lite"/>
    </source>
</evidence>
<evidence type="ECO:0000259" key="7">
    <source>
        <dbReference type="PROSITE" id="PS50888"/>
    </source>
</evidence>
<dbReference type="AlphaFoldDB" id="A0A5B7B426"/>
<dbReference type="PANTHER" id="PTHR46412:SF9">
    <property type="entry name" value="TRANSCRIPTION FACTOR BIM3"/>
    <property type="match status" value="1"/>
</dbReference>
<dbReference type="GO" id="GO:0046983">
    <property type="term" value="F:protein dimerization activity"/>
    <property type="evidence" value="ECO:0007669"/>
    <property type="project" value="InterPro"/>
</dbReference>
<feature type="region of interest" description="Disordered" evidence="6">
    <location>
        <begin position="314"/>
        <end position="337"/>
    </location>
</feature>
<feature type="region of interest" description="Disordered" evidence="6">
    <location>
        <begin position="1"/>
        <end position="60"/>
    </location>
</feature>
<dbReference type="PROSITE" id="PS50888">
    <property type="entry name" value="BHLH"/>
    <property type="match status" value="1"/>
</dbReference>
<protein>
    <submittedName>
        <fullName evidence="8">Putative transcription factor BIM2</fullName>
    </submittedName>
</protein>
<dbReference type="CDD" id="cd11453">
    <property type="entry name" value="bHLH_AtBIM_like"/>
    <property type="match status" value="1"/>
</dbReference>
<dbReference type="SUPFAM" id="SSF47459">
    <property type="entry name" value="HLH, helix-loop-helix DNA-binding domain"/>
    <property type="match status" value="1"/>
</dbReference>
<keyword evidence="3" id="KW-0238">DNA-binding</keyword>
<keyword evidence="4" id="KW-0804">Transcription</keyword>
<dbReference type="Gene3D" id="4.10.280.10">
    <property type="entry name" value="Helix-loop-helix DNA-binding domain"/>
    <property type="match status" value="1"/>
</dbReference>
<dbReference type="GO" id="GO:0006351">
    <property type="term" value="P:DNA-templated transcription"/>
    <property type="evidence" value="ECO:0007669"/>
    <property type="project" value="InterPro"/>
</dbReference>
<evidence type="ECO:0000256" key="1">
    <source>
        <dbReference type="ARBA" id="ARBA00004123"/>
    </source>
</evidence>
<dbReference type="InterPro" id="IPR011598">
    <property type="entry name" value="bHLH_dom"/>
</dbReference>
<dbReference type="GO" id="GO:0005634">
    <property type="term" value="C:nucleus"/>
    <property type="evidence" value="ECO:0007669"/>
    <property type="project" value="UniProtKB-SubCell"/>
</dbReference>